<comment type="subcellular location">
    <subcellularLocation>
        <location evidence="1">Secreted</location>
    </subcellularLocation>
</comment>
<dbReference type="PANTHER" id="PTHR34216">
    <property type="match status" value="1"/>
</dbReference>
<feature type="domain" description="NodB homology" evidence="3">
    <location>
        <begin position="69"/>
        <end position="247"/>
    </location>
</feature>
<proteinExistence type="predicted"/>
<evidence type="ECO:0000313" key="5">
    <source>
        <dbReference type="Proteomes" id="UP000033423"/>
    </source>
</evidence>
<dbReference type="EMBL" id="LACI01002732">
    <property type="protein sequence ID" value="KJU81312.1"/>
    <property type="molecule type" value="Genomic_DNA"/>
</dbReference>
<keyword evidence="2" id="KW-0732">Signal</keyword>
<protein>
    <submittedName>
        <fullName evidence="4">Polysaccharide deacetylase</fullName>
        <ecNumber evidence="4">3.-.-.-</ecNumber>
    </submittedName>
</protein>
<organism evidence="4 5">
    <name type="scientific">Candidatus Magnetobacterium bavaricum</name>
    <dbReference type="NCBI Taxonomy" id="29290"/>
    <lineage>
        <taxon>Bacteria</taxon>
        <taxon>Pseudomonadati</taxon>
        <taxon>Nitrospirota</taxon>
        <taxon>Thermodesulfovibrionia</taxon>
        <taxon>Thermodesulfovibrionales</taxon>
        <taxon>Candidatus Magnetobacteriaceae</taxon>
        <taxon>Candidatus Magnetobacterium</taxon>
    </lineage>
</organism>
<gene>
    <name evidence="4" type="ORF">MBAV_006445</name>
</gene>
<keyword evidence="5" id="KW-1185">Reference proteome</keyword>
<sequence length="247" mass="28785">MPIKSTINYIYKKGLSFLNQIKPLKKQKTVVLLYHNISEQFELQMRYLKNNYRVVSLEVLLLADGSYENLAVVTFDDGYRNNYDIAYPILKHLSIPATFFLSSCYIDSGDSKYMTWDMVREVATSGIISIGNHTHSHRLLNTLNKATQADEIKLARQRLEDMLRCKITSFAYPYGQKKHYTDDTIDIIREDGYICALSAFSKTIEMPINNRYEIPRIPMDGVDNIMEFEVRLSVLWSTIRWNLLQKN</sequence>
<evidence type="ECO:0000256" key="2">
    <source>
        <dbReference type="ARBA" id="ARBA00022729"/>
    </source>
</evidence>
<evidence type="ECO:0000259" key="3">
    <source>
        <dbReference type="PROSITE" id="PS51677"/>
    </source>
</evidence>
<dbReference type="InterPro" id="IPR011330">
    <property type="entry name" value="Glyco_hydro/deAcase_b/a-brl"/>
</dbReference>
<keyword evidence="4" id="KW-0378">Hydrolase</keyword>
<name>A0A0F3GHL8_9BACT</name>
<dbReference type="AlphaFoldDB" id="A0A0F3GHL8"/>
<comment type="caution">
    <text evidence="4">The sequence shown here is derived from an EMBL/GenBank/DDBJ whole genome shotgun (WGS) entry which is preliminary data.</text>
</comment>
<dbReference type="InterPro" id="IPR051398">
    <property type="entry name" value="Polysacch_Deacetylase"/>
</dbReference>
<dbReference type="Gene3D" id="3.20.20.370">
    <property type="entry name" value="Glycoside hydrolase/deacetylase"/>
    <property type="match status" value="1"/>
</dbReference>
<dbReference type="EC" id="3.-.-.-" evidence="4"/>
<evidence type="ECO:0000313" key="4">
    <source>
        <dbReference type="EMBL" id="KJU81312.1"/>
    </source>
</evidence>
<dbReference type="Proteomes" id="UP000033423">
    <property type="component" value="Unassembled WGS sequence"/>
</dbReference>
<dbReference type="GO" id="GO:0005975">
    <property type="term" value="P:carbohydrate metabolic process"/>
    <property type="evidence" value="ECO:0007669"/>
    <property type="project" value="InterPro"/>
</dbReference>
<reference evidence="4 5" key="1">
    <citation type="submission" date="2015-02" db="EMBL/GenBank/DDBJ databases">
        <title>Single-cell genomics of uncultivated deep-branching MTB reveals a conserved set of magnetosome genes.</title>
        <authorList>
            <person name="Kolinko S."/>
            <person name="Richter M."/>
            <person name="Glockner F.O."/>
            <person name="Brachmann A."/>
            <person name="Schuler D."/>
        </authorList>
    </citation>
    <scope>NUCLEOTIDE SEQUENCE [LARGE SCALE GENOMIC DNA]</scope>
    <source>
        <strain evidence="4">TM-1</strain>
    </source>
</reference>
<dbReference type="PROSITE" id="PS51677">
    <property type="entry name" value="NODB"/>
    <property type="match status" value="1"/>
</dbReference>
<dbReference type="Pfam" id="PF01522">
    <property type="entry name" value="Polysacc_deac_1"/>
    <property type="match status" value="1"/>
</dbReference>
<dbReference type="CDD" id="cd10918">
    <property type="entry name" value="CE4_NodB_like_5s_6s"/>
    <property type="match status" value="1"/>
</dbReference>
<dbReference type="InterPro" id="IPR002509">
    <property type="entry name" value="NODB_dom"/>
</dbReference>
<evidence type="ECO:0000256" key="1">
    <source>
        <dbReference type="ARBA" id="ARBA00004613"/>
    </source>
</evidence>
<dbReference type="GO" id="GO:0005576">
    <property type="term" value="C:extracellular region"/>
    <property type="evidence" value="ECO:0007669"/>
    <property type="project" value="UniProtKB-SubCell"/>
</dbReference>
<dbReference type="SUPFAM" id="SSF88713">
    <property type="entry name" value="Glycoside hydrolase/deacetylase"/>
    <property type="match status" value="1"/>
</dbReference>
<dbReference type="GO" id="GO:0016810">
    <property type="term" value="F:hydrolase activity, acting on carbon-nitrogen (but not peptide) bonds"/>
    <property type="evidence" value="ECO:0007669"/>
    <property type="project" value="InterPro"/>
</dbReference>
<accession>A0A0F3GHL8</accession>
<dbReference type="PANTHER" id="PTHR34216:SF3">
    <property type="entry name" value="POLY-BETA-1,6-N-ACETYL-D-GLUCOSAMINE N-DEACETYLASE"/>
    <property type="match status" value="1"/>
</dbReference>